<accession>G7WPK6</accession>
<dbReference type="GO" id="GO:0046872">
    <property type="term" value="F:metal ion binding"/>
    <property type="evidence" value="ECO:0007669"/>
    <property type="project" value="UniProtKB-KW"/>
</dbReference>
<evidence type="ECO:0000256" key="3">
    <source>
        <dbReference type="ARBA" id="ARBA00022723"/>
    </source>
</evidence>
<evidence type="ECO:0000256" key="4">
    <source>
        <dbReference type="ARBA" id="ARBA00022729"/>
    </source>
</evidence>
<keyword evidence="10" id="KW-1185">Reference proteome</keyword>
<reference evidence="9 10" key="1">
    <citation type="journal article" date="2012" name="PLoS ONE">
        <title>The genome characteristics and predicted function of methyl-group oxidation pathway in the obligate aceticlastic methanogens, Methanosaeta spp.</title>
        <authorList>
            <person name="Zhu J."/>
            <person name="Zheng H."/>
            <person name="Ai G."/>
            <person name="Zhang G."/>
            <person name="Liu D."/>
            <person name="Liu X."/>
            <person name="Dong X."/>
        </authorList>
    </citation>
    <scope>NUCLEOTIDE SEQUENCE [LARGE SCALE GENOMIC DNA]</scope>
    <source>
        <strain evidence="9 10">6Ac</strain>
    </source>
</reference>
<dbReference type="SUPFAM" id="SSF53649">
    <property type="entry name" value="Alkaline phosphatase-like"/>
    <property type="match status" value="1"/>
</dbReference>
<dbReference type="InterPro" id="IPR050738">
    <property type="entry name" value="Sulfatase"/>
</dbReference>
<organism evidence="9 10">
    <name type="scientific">Methanothrix harundinacea (strain 6Ac)</name>
    <name type="common">Methanosaeta harundinacea</name>
    <dbReference type="NCBI Taxonomy" id="1110509"/>
    <lineage>
        <taxon>Archaea</taxon>
        <taxon>Methanobacteriati</taxon>
        <taxon>Methanobacteriota</taxon>
        <taxon>Stenosarchaea group</taxon>
        <taxon>Methanomicrobia</taxon>
        <taxon>Methanotrichales</taxon>
        <taxon>Methanotrichaceae</taxon>
        <taxon>Methanothrix</taxon>
    </lineage>
</organism>
<dbReference type="STRING" id="1110509.Mhar_1850"/>
<dbReference type="KEGG" id="mhi:Mhar_1850"/>
<evidence type="ECO:0000256" key="5">
    <source>
        <dbReference type="ARBA" id="ARBA00022801"/>
    </source>
</evidence>
<dbReference type="GeneID" id="12511022"/>
<keyword evidence="5" id="KW-0378">Hydrolase</keyword>
<dbReference type="GO" id="GO:0004065">
    <property type="term" value="F:arylsulfatase activity"/>
    <property type="evidence" value="ECO:0007669"/>
    <property type="project" value="TreeGrafter"/>
</dbReference>
<dbReference type="EMBL" id="CP003117">
    <property type="protein sequence ID" value="AET65207.1"/>
    <property type="molecule type" value="Genomic_DNA"/>
</dbReference>
<evidence type="ECO:0000256" key="6">
    <source>
        <dbReference type="ARBA" id="ARBA00022837"/>
    </source>
</evidence>
<comment type="cofactor">
    <cofactor evidence="1">
        <name>Ca(2+)</name>
        <dbReference type="ChEBI" id="CHEBI:29108"/>
    </cofactor>
</comment>
<gene>
    <name evidence="9" type="ordered locus">Mhar_1850</name>
</gene>
<dbReference type="OrthoDB" id="145229at2157"/>
<sequence>MDLKAGGFGNSGRSDDHAETPEDIGADVVTNRRNVLANNSSLHQAMHEDVAPAPRPNIVIMLADNMGYMDPGCYGGGAVLGAPTPRMDQMAKEGLRLTSFYSETQCTPTRAAMLTGRLPIRTGMALASETGSNAGISPEERTLARVLSDAGYNTAIFGKWHLGDIRESEPQNMGFDEFFGLLYHLNSYTQSERIGFDPRWEAGEPLGLVEAKKGENLTEVSPLNVSSLAYVDEQSMERALAYIKSQSSSADPFFVYIPFVRTHFPSVQNPRWAGKSSKGPYGDGLMEMDHHVGMVLDTLKELGIENNTIVVLTSDNGPTLDQWPDSGFSPFRGGIGTTYEGGVRVPCIFWWPGMIEAGRSSDEIICTLDLFTTLAVLGGGEVPADRPIDGIDQSEFILGRQENSNREWVVWYIGTGSAANTIPAAVRWHQFKVHTRAYDSFQGPESYYGQIPAVYNIEMDPREEHNIAGEHDFVISAFTKIYRGLVASMIEYPNTPSRAYPISAGAS</sequence>
<dbReference type="AlphaFoldDB" id="G7WPK6"/>
<name>G7WPK6_METH6</name>
<feature type="region of interest" description="Disordered" evidence="7">
    <location>
        <begin position="1"/>
        <end position="27"/>
    </location>
</feature>
<feature type="domain" description="Sulfatase N-terminal" evidence="8">
    <location>
        <begin position="56"/>
        <end position="377"/>
    </location>
</feature>
<dbReference type="PANTHER" id="PTHR42693:SF42">
    <property type="entry name" value="ARYLSULFATASE G"/>
    <property type="match status" value="1"/>
</dbReference>
<dbReference type="InterPro" id="IPR017850">
    <property type="entry name" value="Alkaline_phosphatase_core_sf"/>
</dbReference>
<protein>
    <submittedName>
        <fullName evidence="9">Sulfatase</fullName>
    </submittedName>
</protein>
<feature type="compositionally biased region" description="Gly residues" evidence="7">
    <location>
        <begin position="1"/>
        <end position="10"/>
    </location>
</feature>
<dbReference type="CDD" id="cd16142">
    <property type="entry name" value="ARS_like"/>
    <property type="match status" value="1"/>
</dbReference>
<evidence type="ECO:0000313" key="9">
    <source>
        <dbReference type="EMBL" id="AET65207.1"/>
    </source>
</evidence>
<evidence type="ECO:0000256" key="7">
    <source>
        <dbReference type="SAM" id="MobiDB-lite"/>
    </source>
</evidence>
<dbReference type="Proteomes" id="UP000005877">
    <property type="component" value="Chromosome"/>
</dbReference>
<keyword evidence="6" id="KW-0106">Calcium</keyword>
<comment type="similarity">
    <text evidence="2">Belongs to the sulfatase family.</text>
</comment>
<proteinExistence type="inferred from homology"/>
<dbReference type="InterPro" id="IPR000917">
    <property type="entry name" value="Sulfatase_N"/>
</dbReference>
<evidence type="ECO:0000313" key="10">
    <source>
        <dbReference type="Proteomes" id="UP000005877"/>
    </source>
</evidence>
<dbReference type="HOGENOM" id="CLU_006332_10_0_2"/>
<dbReference type="PATRIC" id="fig|1110509.7.peg.2050"/>
<dbReference type="PANTHER" id="PTHR42693">
    <property type="entry name" value="ARYLSULFATASE FAMILY MEMBER"/>
    <property type="match status" value="1"/>
</dbReference>
<keyword evidence="4" id="KW-0732">Signal</keyword>
<keyword evidence="3" id="KW-0479">Metal-binding</keyword>
<evidence type="ECO:0000259" key="8">
    <source>
        <dbReference type="Pfam" id="PF00884"/>
    </source>
</evidence>
<evidence type="ECO:0000256" key="2">
    <source>
        <dbReference type="ARBA" id="ARBA00008779"/>
    </source>
</evidence>
<dbReference type="Gene3D" id="3.40.720.10">
    <property type="entry name" value="Alkaline Phosphatase, subunit A"/>
    <property type="match status" value="1"/>
</dbReference>
<dbReference type="Gene3D" id="3.30.1120.10">
    <property type="match status" value="1"/>
</dbReference>
<dbReference type="RefSeq" id="WP_014587386.1">
    <property type="nucleotide sequence ID" value="NC_017527.1"/>
</dbReference>
<evidence type="ECO:0000256" key="1">
    <source>
        <dbReference type="ARBA" id="ARBA00001913"/>
    </source>
</evidence>
<dbReference type="Pfam" id="PF00884">
    <property type="entry name" value="Sulfatase"/>
    <property type="match status" value="1"/>
</dbReference>